<name>A0A7J8TC40_GOSDV</name>
<reference evidence="2 3" key="1">
    <citation type="journal article" date="2019" name="Genome Biol. Evol.">
        <title>Insights into the evolution of the New World diploid cottons (Gossypium, subgenus Houzingenia) based on genome sequencing.</title>
        <authorList>
            <person name="Grover C.E."/>
            <person name="Arick M.A. 2nd"/>
            <person name="Thrash A."/>
            <person name="Conover J.L."/>
            <person name="Sanders W.S."/>
            <person name="Peterson D.G."/>
            <person name="Frelichowski J.E."/>
            <person name="Scheffler J.A."/>
            <person name="Scheffler B.E."/>
            <person name="Wendel J.F."/>
        </authorList>
    </citation>
    <scope>NUCLEOTIDE SEQUENCE [LARGE SCALE GENOMIC DNA]</scope>
    <source>
        <strain evidence="2">27</strain>
        <tissue evidence="2">Leaf</tissue>
    </source>
</reference>
<evidence type="ECO:0000313" key="3">
    <source>
        <dbReference type="Proteomes" id="UP000593561"/>
    </source>
</evidence>
<evidence type="ECO:0000313" key="2">
    <source>
        <dbReference type="EMBL" id="MBA0635714.1"/>
    </source>
</evidence>
<keyword evidence="1" id="KW-0175">Coiled coil</keyword>
<feature type="coiled-coil region" evidence="1">
    <location>
        <begin position="27"/>
        <end position="61"/>
    </location>
</feature>
<proteinExistence type="predicted"/>
<comment type="caution">
    <text evidence="2">The sequence shown here is derived from an EMBL/GenBank/DDBJ whole genome shotgun (WGS) entry which is preliminary data.</text>
</comment>
<dbReference type="AlphaFoldDB" id="A0A7J8TC40"/>
<dbReference type="Proteomes" id="UP000593561">
    <property type="component" value="Unassembled WGS sequence"/>
</dbReference>
<accession>A0A7J8TC40</accession>
<dbReference type="EMBL" id="JABFAC010242924">
    <property type="protein sequence ID" value="MBA0635714.1"/>
    <property type="molecule type" value="Genomic_DNA"/>
</dbReference>
<evidence type="ECO:0000256" key="1">
    <source>
        <dbReference type="SAM" id="Coils"/>
    </source>
</evidence>
<organism evidence="2 3">
    <name type="scientific">Gossypium davidsonii</name>
    <name type="common">Davidson's cotton</name>
    <name type="synonym">Gossypium klotzschianum subsp. davidsonii</name>
    <dbReference type="NCBI Taxonomy" id="34287"/>
    <lineage>
        <taxon>Eukaryota</taxon>
        <taxon>Viridiplantae</taxon>
        <taxon>Streptophyta</taxon>
        <taxon>Embryophyta</taxon>
        <taxon>Tracheophyta</taxon>
        <taxon>Spermatophyta</taxon>
        <taxon>Magnoliopsida</taxon>
        <taxon>eudicotyledons</taxon>
        <taxon>Gunneridae</taxon>
        <taxon>Pentapetalae</taxon>
        <taxon>rosids</taxon>
        <taxon>malvids</taxon>
        <taxon>Malvales</taxon>
        <taxon>Malvaceae</taxon>
        <taxon>Malvoideae</taxon>
        <taxon>Gossypium</taxon>
    </lineage>
</organism>
<gene>
    <name evidence="2" type="ORF">Godav_021897</name>
</gene>
<protein>
    <submittedName>
        <fullName evidence="2">Uncharacterized protein</fullName>
    </submittedName>
</protein>
<keyword evidence="3" id="KW-1185">Reference proteome</keyword>
<sequence>MVSGEARELMIIFRSYIQKVLDQWKKLKASLCKIEEMKKRIEELEYALQSCEHKIKFLEGSEERWKEQLYHSQSQIQNRDFIMGRAMAQVREVVDHLQIMAIQADVLSVKYVLESDRGQELASLLKEIKALSIRAKPYL</sequence>